<proteinExistence type="predicted"/>
<keyword evidence="3" id="KW-1185">Reference proteome</keyword>
<evidence type="ECO:0000313" key="3">
    <source>
        <dbReference type="Proteomes" id="UP000256900"/>
    </source>
</evidence>
<dbReference type="EMBL" id="QUMO01000001">
    <property type="protein sequence ID" value="REF89604.1"/>
    <property type="molecule type" value="Genomic_DNA"/>
</dbReference>
<accession>A0A3D9Z350</accession>
<dbReference type="Gene3D" id="2.60.120.560">
    <property type="entry name" value="Exo-inulinase, domain 1"/>
    <property type="match status" value="1"/>
</dbReference>
<dbReference type="RefSeq" id="WP_115835353.1">
    <property type="nucleotide sequence ID" value="NZ_CP025086.1"/>
</dbReference>
<comment type="caution">
    <text evidence="2">The sequence shown here is derived from an EMBL/GenBank/DDBJ whole genome shotgun (WGS) entry which is preliminary data.</text>
</comment>
<protein>
    <recommendedName>
        <fullName evidence="4">3-keto-disaccharide hydrolase domain-containing protein</fullName>
    </recommendedName>
</protein>
<evidence type="ECO:0000313" key="2">
    <source>
        <dbReference type="EMBL" id="REF89604.1"/>
    </source>
</evidence>
<dbReference type="AlphaFoldDB" id="A0A3D9Z350"/>
<feature type="chain" id="PRO_5017628295" description="3-keto-disaccharide hydrolase domain-containing protein" evidence="1">
    <location>
        <begin position="31"/>
        <end position="224"/>
    </location>
</feature>
<gene>
    <name evidence="2" type="ORF">DES32_0831</name>
</gene>
<feature type="signal peptide" evidence="1">
    <location>
        <begin position="1"/>
        <end position="30"/>
    </location>
</feature>
<keyword evidence="1" id="KW-0732">Signal</keyword>
<evidence type="ECO:0008006" key="4">
    <source>
        <dbReference type="Google" id="ProtNLM"/>
    </source>
</evidence>
<reference evidence="2 3" key="1">
    <citation type="submission" date="2018-08" db="EMBL/GenBank/DDBJ databases">
        <title>Genomic Encyclopedia of Type Strains, Phase IV (KMG-IV): sequencing the most valuable type-strain genomes for metagenomic binning, comparative biology and taxonomic classification.</title>
        <authorList>
            <person name="Goeker M."/>
        </authorList>
    </citation>
    <scope>NUCLEOTIDE SEQUENCE [LARGE SCALE GENOMIC DNA]</scope>
    <source>
        <strain evidence="2 3">BW863</strain>
    </source>
</reference>
<organism evidence="2 3">
    <name type="scientific">Methylovirgula ligni</name>
    <dbReference type="NCBI Taxonomy" id="569860"/>
    <lineage>
        <taxon>Bacteria</taxon>
        <taxon>Pseudomonadati</taxon>
        <taxon>Pseudomonadota</taxon>
        <taxon>Alphaproteobacteria</taxon>
        <taxon>Hyphomicrobiales</taxon>
        <taxon>Beijerinckiaceae</taxon>
        <taxon>Methylovirgula</taxon>
    </lineage>
</organism>
<name>A0A3D9Z350_9HYPH</name>
<evidence type="ECO:0000256" key="1">
    <source>
        <dbReference type="SAM" id="SignalP"/>
    </source>
</evidence>
<dbReference type="Proteomes" id="UP000256900">
    <property type="component" value="Unassembled WGS sequence"/>
</dbReference>
<sequence>MLKFVSNGMRMARVFQAVAAFLVLSTAAYADCASLQKGKEIFADTFTDNTGGWPTDPDASLGKTGLTLKLYTPNSSWVYLNNTFNATDGDYCLEGTLPASPAPKNLAYIGLVFLAKDAKTFIVLQVDSSGGVQLYRKVSGNWTQINGTLNSAALGLKLGSPVVLRAVVKGSLLSVSVNGTDLQKIRVQVPDGPLQFGAYVQTDSNVAKPGVSFEFSKYRVTAGE</sequence>